<evidence type="ECO:0000313" key="2">
    <source>
        <dbReference type="EMBL" id="KAJ7728747.1"/>
    </source>
</evidence>
<gene>
    <name evidence="2" type="ORF">B0H16DRAFT_239727</name>
</gene>
<sequence>MWEITGLINPIVSLPFYFLLGRIRAAFALALGMCLARVSHLAILLGAAPSHDLRSWLRPSS</sequence>
<keyword evidence="1" id="KW-0812">Transmembrane</keyword>
<evidence type="ECO:0000313" key="3">
    <source>
        <dbReference type="Proteomes" id="UP001215598"/>
    </source>
</evidence>
<keyword evidence="1" id="KW-1133">Transmembrane helix</keyword>
<proteinExistence type="predicted"/>
<feature type="transmembrane region" description="Helical" evidence="1">
    <location>
        <begin position="25"/>
        <end position="48"/>
    </location>
</feature>
<keyword evidence="1" id="KW-0472">Membrane</keyword>
<protein>
    <submittedName>
        <fullName evidence="2">Uncharacterized protein</fullName>
    </submittedName>
</protein>
<evidence type="ECO:0000256" key="1">
    <source>
        <dbReference type="SAM" id="Phobius"/>
    </source>
</evidence>
<accession>A0AAD7MQP5</accession>
<organism evidence="2 3">
    <name type="scientific">Mycena metata</name>
    <dbReference type="NCBI Taxonomy" id="1033252"/>
    <lineage>
        <taxon>Eukaryota</taxon>
        <taxon>Fungi</taxon>
        <taxon>Dikarya</taxon>
        <taxon>Basidiomycota</taxon>
        <taxon>Agaricomycotina</taxon>
        <taxon>Agaricomycetes</taxon>
        <taxon>Agaricomycetidae</taxon>
        <taxon>Agaricales</taxon>
        <taxon>Marasmiineae</taxon>
        <taxon>Mycenaceae</taxon>
        <taxon>Mycena</taxon>
    </lineage>
</organism>
<keyword evidence="3" id="KW-1185">Reference proteome</keyword>
<dbReference type="EMBL" id="JARKIB010000170">
    <property type="protein sequence ID" value="KAJ7728747.1"/>
    <property type="molecule type" value="Genomic_DNA"/>
</dbReference>
<comment type="caution">
    <text evidence="2">The sequence shown here is derived from an EMBL/GenBank/DDBJ whole genome shotgun (WGS) entry which is preliminary data.</text>
</comment>
<dbReference type="AlphaFoldDB" id="A0AAD7MQP5"/>
<dbReference type="Proteomes" id="UP001215598">
    <property type="component" value="Unassembled WGS sequence"/>
</dbReference>
<name>A0AAD7MQP5_9AGAR</name>
<reference evidence="2" key="1">
    <citation type="submission" date="2023-03" db="EMBL/GenBank/DDBJ databases">
        <title>Massive genome expansion in bonnet fungi (Mycena s.s.) driven by repeated elements and novel gene families across ecological guilds.</title>
        <authorList>
            <consortium name="Lawrence Berkeley National Laboratory"/>
            <person name="Harder C.B."/>
            <person name="Miyauchi S."/>
            <person name="Viragh M."/>
            <person name="Kuo A."/>
            <person name="Thoen E."/>
            <person name="Andreopoulos B."/>
            <person name="Lu D."/>
            <person name="Skrede I."/>
            <person name="Drula E."/>
            <person name="Henrissat B."/>
            <person name="Morin E."/>
            <person name="Kohler A."/>
            <person name="Barry K."/>
            <person name="LaButti K."/>
            <person name="Morin E."/>
            <person name="Salamov A."/>
            <person name="Lipzen A."/>
            <person name="Mereny Z."/>
            <person name="Hegedus B."/>
            <person name="Baldrian P."/>
            <person name="Stursova M."/>
            <person name="Weitz H."/>
            <person name="Taylor A."/>
            <person name="Grigoriev I.V."/>
            <person name="Nagy L.G."/>
            <person name="Martin F."/>
            <person name="Kauserud H."/>
        </authorList>
    </citation>
    <scope>NUCLEOTIDE SEQUENCE</scope>
    <source>
        <strain evidence="2">CBHHK182m</strain>
    </source>
</reference>